<dbReference type="STRING" id="439375.Oant_1489"/>
<evidence type="ECO:0000313" key="2">
    <source>
        <dbReference type="Proteomes" id="UP000002301"/>
    </source>
</evidence>
<dbReference type="RefSeq" id="WP_012091544.1">
    <property type="nucleotide sequence ID" value="NC_009667.1"/>
</dbReference>
<keyword evidence="2" id="KW-1185">Reference proteome</keyword>
<dbReference type="EMBL" id="CP000758">
    <property type="protein sequence ID" value="ABS14206.1"/>
    <property type="molecule type" value="Genomic_DNA"/>
</dbReference>
<organism evidence="1 2">
    <name type="scientific">Brucella anthropi (strain ATCC 49188 / DSM 6882 / CCUG 24695 / JCM 21032 / LMG 3331 / NBRC 15819 / NCTC 12168 / Alc 37)</name>
    <name type="common">Ochrobactrum anthropi</name>
    <dbReference type="NCBI Taxonomy" id="439375"/>
    <lineage>
        <taxon>Bacteria</taxon>
        <taxon>Pseudomonadati</taxon>
        <taxon>Pseudomonadota</taxon>
        <taxon>Alphaproteobacteria</taxon>
        <taxon>Hyphomicrobiales</taxon>
        <taxon>Brucellaceae</taxon>
        <taxon>Brucella/Ochrobactrum group</taxon>
        <taxon>Brucella</taxon>
    </lineage>
</organism>
<evidence type="ECO:0000313" key="1">
    <source>
        <dbReference type="EMBL" id="ABS14206.1"/>
    </source>
</evidence>
<proteinExistence type="predicted"/>
<sequence>MKTIQLDYPIEIDGKRIDALVLHRPKAKDMIAIGDHLPKIMALKDGDEDNAANMNADMFRAMVAFVGTLSDIGEVAAMELDFKDLIKGVEEATEVLGEPEASDGEEKTGA</sequence>
<reference evidence="1 2" key="1">
    <citation type="journal article" date="2011" name="J. Bacteriol.">
        <title>Genome of Ochrobactrum anthropi ATCC 49188 T, a versatile opportunistic pathogen and symbiont of several eukaryotic hosts.</title>
        <authorList>
            <person name="Chain P.S."/>
            <person name="Lang D.M."/>
            <person name="Comerci D.J."/>
            <person name="Malfatti S.A."/>
            <person name="Vergez L.M."/>
            <person name="Shin M."/>
            <person name="Ugalde R.A."/>
            <person name="Garcia E."/>
            <person name="Tolmasky M.E."/>
        </authorList>
    </citation>
    <scope>NUCLEOTIDE SEQUENCE [LARGE SCALE GENOMIC DNA]</scope>
    <source>
        <strain evidence="2">ATCC 49188 / DSM 6882 / CCUG 24695 / JCM 21032 / LMG 3331 / NBRC 15819 / NCTC 12168 / Alc 37</strain>
    </source>
</reference>
<evidence type="ECO:0008006" key="3">
    <source>
        <dbReference type="Google" id="ProtNLM"/>
    </source>
</evidence>
<gene>
    <name evidence="1" type="ordered locus">Oant_1489</name>
</gene>
<dbReference type="HOGENOM" id="CLU_2168387_0_0_5"/>
<name>A6WZ02_BRUA4</name>
<protein>
    <recommendedName>
        <fullName evidence="3">Phage tail assembly protein</fullName>
    </recommendedName>
</protein>
<dbReference type="Pfam" id="PF10109">
    <property type="entry name" value="Phage_TAC_7"/>
    <property type="match status" value="1"/>
</dbReference>
<accession>A6WZ02</accession>
<dbReference type="InterPro" id="IPR019289">
    <property type="entry name" value="Phage_tail_E/E"/>
</dbReference>
<dbReference type="Proteomes" id="UP000002301">
    <property type="component" value="Chromosome 1"/>
</dbReference>
<dbReference type="AlphaFoldDB" id="A6WZ02"/>
<dbReference type="PATRIC" id="fig|439375.7.peg.1559"/>
<dbReference type="KEGG" id="oan:Oant_1489"/>